<dbReference type="GO" id="GO:0005524">
    <property type="term" value="F:ATP binding"/>
    <property type="evidence" value="ECO:0007669"/>
    <property type="project" value="UniProtKB-UniRule"/>
</dbReference>
<organism evidence="20 21">
    <name type="scientific">Hypsibius exemplaris</name>
    <name type="common">Freshwater tardigrade</name>
    <dbReference type="NCBI Taxonomy" id="2072580"/>
    <lineage>
        <taxon>Eukaryota</taxon>
        <taxon>Metazoa</taxon>
        <taxon>Ecdysozoa</taxon>
        <taxon>Tardigrada</taxon>
        <taxon>Eutardigrada</taxon>
        <taxon>Parachela</taxon>
        <taxon>Hypsibioidea</taxon>
        <taxon>Hypsibiidae</taxon>
        <taxon>Hypsibius</taxon>
    </lineage>
</organism>
<keyword evidence="20" id="KW-0238">DNA-binding</keyword>
<evidence type="ECO:0000256" key="12">
    <source>
        <dbReference type="ARBA" id="ARBA00023163"/>
    </source>
</evidence>
<keyword evidence="20" id="KW-0371">Homeobox</keyword>
<dbReference type="InterPro" id="IPR008271">
    <property type="entry name" value="Ser/Thr_kinase_AS"/>
</dbReference>
<evidence type="ECO:0000256" key="2">
    <source>
        <dbReference type="ARBA" id="ARBA00012513"/>
    </source>
</evidence>
<evidence type="ECO:0000313" key="20">
    <source>
        <dbReference type="EMBL" id="OWA52292.1"/>
    </source>
</evidence>
<dbReference type="PANTHER" id="PTHR24058">
    <property type="entry name" value="DUAL SPECIFICITY PROTEIN KINASE"/>
    <property type="match status" value="1"/>
</dbReference>
<keyword evidence="8 20" id="KW-0418">Kinase</keyword>
<evidence type="ECO:0000256" key="15">
    <source>
        <dbReference type="ARBA" id="ARBA00048679"/>
    </source>
</evidence>
<feature type="region of interest" description="Disordered" evidence="18">
    <location>
        <begin position="131"/>
        <end position="175"/>
    </location>
</feature>
<feature type="compositionally biased region" description="Polar residues" evidence="18">
    <location>
        <begin position="1175"/>
        <end position="1186"/>
    </location>
</feature>
<dbReference type="CDD" id="cd14211">
    <property type="entry name" value="STKc_HIPK"/>
    <property type="match status" value="1"/>
</dbReference>
<keyword evidence="21" id="KW-1185">Reference proteome</keyword>
<dbReference type="GO" id="GO:0004674">
    <property type="term" value="F:protein serine/threonine kinase activity"/>
    <property type="evidence" value="ECO:0007669"/>
    <property type="project" value="UniProtKB-KW"/>
</dbReference>
<feature type="binding site" evidence="17">
    <location>
        <position position="373"/>
    </location>
    <ligand>
        <name>ATP</name>
        <dbReference type="ChEBI" id="CHEBI:30616"/>
    </ligand>
</feature>
<evidence type="ECO:0000256" key="1">
    <source>
        <dbReference type="ARBA" id="ARBA00004123"/>
    </source>
</evidence>
<reference evidence="21" key="1">
    <citation type="submission" date="2017-01" db="EMBL/GenBank/DDBJ databases">
        <title>Comparative genomics of anhydrobiosis in the tardigrade Hypsibius dujardini.</title>
        <authorList>
            <person name="Yoshida Y."/>
            <person name="Koutsovoulos G."/>
            <person name="Laetsch D."/>
            <person name="Stevens L."/>
            <person name="Kumar S."/>
            <person name="Horikawa D."/>
            <person name="Ishino K."/>
            <person name="Komine S."/>
            <person name="Tomita M."/>
            <person name="Blaxter M."/>
            <person name="Arakawa K."/>
        </authorList>
    </citation>
    <scope>NUCLEOTIDE SEQUENCE [LARGE SCALE GENOMIC DNA]</scope>
    <source>
        <strain evidence="21">Z151</strain>
    </source>
</reference>
<dbReference type="Proteomes" id="UP000192578">
    <property type="component" value="Unassembled WGS sequence"/>
</dbReference>
<evidence type="ECO:0000256" key="4">
    <source>
        <dbReference type="ARBA" id="ARBA00022527"/>
    </source>
</evidence>
<evidence type="ECO:0000256" key="5">
    <source>
        <dbReference type="ARBA" id="ARBA00022553"/>
    </source>
</evidence>
<comment type="similarity">
    <text evidence="16">Belongs to the protein kinase superfamily. CMGC Ser/Thr protein kinase family. HIPK subfamily.</text>
</comment>
<keyword evidence="9 17" id="KW-0067">ATP-binding</keyword>
<feature type="region of interest" description="Disordered" evidence="18">
    <location>
        <begin position="1142"/>
        <end position="1186"/>
    </location>
</feature>
<dbReference type="GO" id="GO:0005654">
    <property type="term" value="C:nucleoplasm"/>
    <property type="evidence" value="ECO:0007669"/>
    <property type="project" value="UniProtKB-ARBA"/>
</dbReference>
<feature type="region of interest" description="Disordered" evidence="18">
    <location>
        <begin position="61"/>
        <end position="95"/>
    </location>
</feature>
<comment type="caution">
    <text evidence="20">The sequence shown here is derived from an EMBL/GenBank/DDBJ whole genome shotgun (WGS) entry which is preliminary data.</text>
</comment>
<feature type="compositionally biased region" description="Polar residues" evidence="18">
    <location>
        <begin position="316"/>
        <end position="326"/>
    </location>
</feature>
<dbReference type="PANTHER" id="PTHR24058:SF17">
    <property type="entry name" value="HOMEODOMAIN INTERACTING PROTEIN KINASE, ISOFORM D"/>
    <property type="match status" value="1"/>
</dbReference>
<dbReference type="EC" id="2.7.11.1" evidence="2"/>
<comment type="catalytic activity">
    <reaction evidence="15">
        <text>L-seryl-[protein] + ATP = O-phospho-L-seryl-[protein] + ADP + H(+)</text>
        <dbReference type="Rhea" id="RHEA:17989"/>
        <dbReference type="Rhea" id="RHEA-COMP:9863"/>
        <dbReference type="Rhea" id="RHEA-COMP:11604"/>
        <dbReference type="ChEBI" id="CHEBI:15378"/>
        <dbReference type="ChEBI" id="CHEBI:29999"/>
        <dbReference type="ChEBI" id="CHEBI:30616"/>
        <dbReference type="ChEBI" id="CHEBI:83421"/>
        <dbReference type="ChEBI" id="CHEBI:456216"/>
        <dbReference type="EC" id="2.7.11.1"/>
    </reaction>
</comment>
<dbReference type="AlphaFoldDB" id="A0A9X6NE35"/>
<dbReference type="SUPFAM" id="SSF56112">
    <property type="entry name" value="Protein kinase-like (PK-like)"/>
    <property type="match status" value="1"/>
</dbReference>
<feature type="region of interest" description="Disordered" evidence="18">
    <location>
        <begin position="1075"/>
        <end position="1119"/>
    </location>
</feature>
<keyword evidence="10" id="KW-0832">Ubl conjugation</keyword>
<feature type="compositionally biased region" description="Low complexity" evidence="18">
    <location>
        <begin position="934"/>
        <end position="944"/>
    </location>
</feature>
<evidence type="ECO:0000256" key="18">
    <source>
        <dbReference type="SAM" id="MobiDB-lite"/>
    </source>
</evidence>
<dbReference type="FunFam" id="3.30.200.20:FF:000022">
    <property type="entry name" value="Homeodomain-interacting protein kinase 2 isoform 1"/>
    <property type="match status" value="1"/>
</dbReference>
<dbReference type="SMART" id="SM00220">
    <property type="entry name" value="S_TKc"/>
    <property type="match status" value="1"/>
</dbReference>
<feature type="region of interest" description="Disordered" evidence="18">
    <location>
        <begin position="193"/>
        <end position="229"/>
    </location>
</feature>
<evidence type="ECO:0000256" key="7">
    <source>
        <dbReference type="ARBA" id="ARBA00022741"/>
    </source>
</evidence>
<evidence type="ECO:0000256" key="9">
    <source>
        <dbReference type="ARBA" id="ARBA00022840"/>
    </source>
</evidence>
<evidence type="ECO:0000256" key="8">
    <source>
        <dbReference type="ARBA" id="ARBA00022777"/>
    </source>
</evidence>
<dbReference type="PROSITE" id="PS00107">
    <property type="entry name" value="PROTEIN_KINASE_ATP"/>
    <property type="match status" value="1"/>
</dbReference>
<keyword evidence="7 17" id="KW-0547">Nucleotide-binding</keyword>
<feature type="domain" description="Protein kinase" evidence="19">
    <location>
        <begin position="344"/>
        <end position="672"/>
    </location>
</feature>
<evidence type="ECO:0000256" key="13">
    <source>
        <dbReference type="ARBA" id="ARBA00023242"/>
    </source>
</evidence>
<evidence type="ECO:0000259" key="19">
    <source>
        <dbReference type="PROSITE" id="PS50011"/>
    </source>
</evidence>
<dbReference type="GO" id="GO:0004713">
    <property type="term" value="F:protein tyrosine kinase activity"/>
    <property type="evidence" value="ECO:0007669"/>
    <property type="project" value="TreeGrafter"/>
</dbReference>
<feature type="compositionally biased region" description="Polar residues" evidence="18">
    <location>
        <begin position="219"/>
        <end position="229"/>
    </location>
</feature>
<dbReference type="InterPro" id="IPR017441">
    <property type="entry name" value="Protein_kinase_ATP_BS"/>
</dbReference>
<feature type="compositionally biased region" description="Polar residues" evidence="18">
    <location>
        <begin position="132"/>
        <end position="149"/>
    </location>
</feature>
<dbReference type="Gene3D" id="3.30.200.20">
    <property type="entry name" value="Phosphorylase Kinase, domain 1"/>
    <property type="match status" value="1"/>
</dbReference>
<comment type="catalytic activity">
    <reaction evidence="14">
        <text>L-threonyl-[protein] + ATP = O-phospho-L-threonyl-[protein] + ADP + H(+)</text>
        <dbReference type="Rhea" id="RHEA:46608"/>
        <dbReference type="Rhea" id="RHEA-COMP:11060"/>
        <dbReference type="Rhea" id="RHEA-COMP:11605"/>
        <dbReference type="ChEBI" id="CHEBI:15378"/>
        <dbReference type="ChEBI" id="CHEBI:30013"/>
        <dbReference type="ChEBI" id="CHEBI:30616"/>
        <dbReference type="ChEBI" id="CHEBI:61977"/>
        <dbReference type="ChEBI" id="CHEBI:456216"/>
        <dbReference type="EC" id="2.7.11.1"/>
    </reaction>
</comment>
<comment type="subcellular location">
    <subcellularLocation>
        <location evidence="1">Nucleus</location>
    </subcellularLocation>
</comment>
<evidence type="ECO:0000313" key="21">
    <source>
        <dbReference type="Proteomes" id="UP000192578"/>
    </source>
</evidence>
<dbReference type="GO" id="GO:0003677">
    <property type="term" value="F:DNA binding"/>
    <property type="evidence" value="ECO:0007669"/>
    <property type="project" value="UniProtKB-KW"/>
</dbReference>
<dbReference type="InterPro" id="IPR050494">
    <property type="entry name" value="Ser_Thr_dual-spec_kinase"/>
</dbReference>
<dbReference type="InterPro" id="IPR011009">
    <property type="entry name" value="Kinase-like_dom_sf"/>
</dbReference>
<protein>
    <recommendedName>
        <fullName evidence="2">non-specific serine/threonine protein kinase</fullName>
        <ecNumber evidence="2">2.7.11.1</ecNumber>
    </recommendedName>
</protein>
<dbReference type="OrthoDB" id="10030361at2759"/>
<evidence type="ECO:0000256" key="17">
    <source>
        <dbReference type="PROSITE-ProRule" id="PRU10141"/>
    </source>
</evidence>
<evidence type="ECO:0000256" key="16">
    <source>
        <dbReference type="ARBA" id="ARBA00061380"/>
    </source>
</evidence>
<dbReference type="FunFam" id="1.10.510.10:FF:000029">
    <property type="entry name" value="Homeodomain-interacting protein kinase 2 isoform 1"/>
    <property type="match status" value="1"/>
</dbReference>
<dbReference type="Gene3D" id="1.10.510.10">
    <property type="entry name" value="Transferase(Phosphotransferase) domain 1"/>
    <property type="match status" value="1"/>
</dbReference>
<keyword evidence="3" id="KW-1017">Isopeptide bond</keyword>
<evidence type="ECO:0000256" key="3">
    <source>
        <dbReference type="ARBA" id="ARBA00022499"/>
    </source>
</evidence>
<dbReference type="PROSITE" id="PS50011">
    <property type="entry name" value="PROTEIN_KINASE_DOM"/>
    <property type="match status" value="1"/>
</dbReference>
<name>A0A9X6NE35_HYPEX</name>
<dbReference type="PROSITE" id="PS00108">
    <property type="entry name" value="PROTEIN_KINASE_ST"/>
    <property type="match status" value="1"/>
</dbReference>
<evidence type="ECO:0000256" key="6">
    <source>
        <dbReference type="ARBA" id="ARBA00022679"/>
    </source>
</evidence>
<dbReference type="InterPro" id="IPR000719">
    <property type="entry name" value="Prot_kinase_dom"/>
</dbReference>
<keyword evidence="12" id="KW-0804">Transcription</keyword>
<keyword evidence="13" id="KW-0539">Nucleus</keyword>
<feature type="region of interest" description="Disordered" evidence="18">
    <location>
        <begin position="934"/>
        <end position="953"/>
    </location>
</feature>
<dbReference type="EMBL" id="MTYJ01000261">
    <property type="protein sequence ID" value="OWA52292.1"/>
    <property type="molecule type" value="Genomic_DNA"/>
</dbReference>
<keyword evidence="5" id="KW-0597">Phosphoprotein</keyword>
<evidence type="ECO:0000256" key="11">
    <source>
        <dbReference type="ARBA" id="ARBA00023015"/>
    </source>
</evidence>
<feature type="compositionally biased region" description="Low complexity" evidence="18">
    <location>
        <begin position="1101"/>
        <end position="1112"/>
    </location>
</feature>
<feature type="compositionally biased region" description="Low complexity" evidence="18">
    <location>
        <begin position="150"/>
        <end position="166"/>
    </location>
</feature>
<gene>
    <name evidence="20" type="ORF">BV898_16750</name>
</gene>
<keyword evidence="11" id="KW-0805">Transcription regulation</keyword>
<accession>A0A9X6NE35</accession>
<evidence type="ECO:0000256" key="14">
    <source>
        <dbReference type="ARBA" id="ARBA00047899"/>
    </source>
</evidence>
<proteinExistence type="inferred from homology"/>
<keyword evidence="6" id="KW-0808">Transferase</keyword>
<feature type="region of interest" description="Disordered" evidence="18">
    <location>
        <begin position="304"/>
        <end position="326"/>
    </location>
</feature>
<keyword evidence="4" id="KW-0723">Serine/threonine-protein kinase</keyword>
<sequence length="1200" mass="129719">MAHLNGTTRKALSRILLLTSSERLGGSRSRSRSSLACLFLGEGVRAVQLRRCCSEFRTRFPTPDDETSRKLDASTSMQRTFRKVRSPTTTSSTCEGAVAYDSSSQEHHHHHQLPHRHHDEDAVSVVAMSRGVSGQSCLNHPQTAPQQPDSHLSSSSSSSNSHIAHSNQQGASFRWKRKRNDATESFAHVLLPASSSINNNNPAPPPPTSTTSSGHHHQATWNSSSGTSRTVLHHSAGQYSATTAGLSDVSVIEPISPAPYPIARKKMALAAAMQQQQQQAAASSTAAATAASVASGGAPIGGGNAGGGLAPPATSHVASQSGSSSDGEYHLVKHEVLCSMAHQYEVLEFLGRGTFGQVVKCWKRGTNEIVAVKILKNHPSYARQGQIEVSILSRLSRESPEDHNFVQVFECFQHKNHTCLVFEMLEVNLYDFLKQQKFSPLPLKVIRPILCQVLVALLKLKNLGLIHADLKPENIMLLDPQRQPYRIKVIDFGSASYASKVITSTYLQSRYYRAPEIVLGLPFCEAIDMWSLGCVIAELFLGWPLYPGASEYDQIRYISQTQGLPPEHMLNNATKTTKFFYRDTRGMYPFWRLKTPEEFEAETRQKTKEARKYIFNCLDDIIEVHPNSHLTGQDLLAEKVDCAEFVDMLKKMLTMDQERRIGPADALHHPFLMLNHLAGYAHSNYVKQSVHLMSVCHKQRSTNARPAQQSPAVVGEMNPRGVPVSFAPSVPGFSGVSGYFNPVSAATDQQLRDNLESFQNSLLRSAVVAPGQAAANRHAQVSNQMQAIGQPHFTDPTGIYSTGPLYLPSGFFPQGYPGINVRPFVAPTDGLFPFVKLPDTSSAAYRQQAAGVTGLATALPFLSQVSGNHQFANPCAALPVMNPGVFIANPAAVPTCWPVIKMPDAAMPDYSHHSMASLGLPTFYDLRAFKNDLQQQQQQQQQQQVGQHEQPSVISHTSNLTNSAMFPLSDTWYLNSSLGSTGGTSAASLNGRLGGFDSAYGSANDVKPNIEMDRASHLVDSPVTASAAASAAFLNYRPEQTSYHQRAACSDIFGTPISGNHNHHGEALNLSAVDRNAGGDASRGGGGRSHHRNAPYGDHLNSSFNSNRQNNSIGGGGGGAGMQDVLGHIPASERYYNAPPSAAAAARTLHHSQSAQRLGGGNGGGGGGGGGGNNHPSSSSFFQNTQRLPTSASFDYWSNV</sequence>
<dbReference type="GO" id="GO:0005737">
    <property type="term" value="C:cytoplasm"/>
    <property type="evidence" value="ECO:0007669"/>
    <property type="project" value="UniProtKB-ARBA"/>
</dbReference>
<dbReference type="Pfam" id="PF00069">
    <property type="entry name" value="Pkinase"/>
    <property type="match status" value="1"/>
</dbReference>
<evidence type="ECO:0000256" key="10">
    <source>
        <dbReference type="ARBA" id="ARBA00022843"/>
    </source>
</evidence>
<feature type="compositionally biased region" description="Gly residues" evidence="18">
    <location>
        <begin position="1158"/>
        <end position="1173"/>
    </location>
</feature>